<organism evidence="1 2">
    <name type="scientific">Aeromonas veronii</name>
    <dbReference type="NCBI Taxonomy" id="654"/>
    <lineage>
        <taxon>Bacteria</taxon>
        <taxon>Pseudomonadati</taxon>
        <taxon>Pseudomonadota</taxon>
        <taxon>Gammaproteobacteria</taxon>
        <taxon>Aeromonadales</taxon>
        <taxon>Aeromonadaceae</taxon>
        <taxon>Aeromonas</taxon>
    </lineage>
</organism>
<sequence length="675" mass="77221">MLTPERFTQLVAALPYKKVLPDAVYLHKETLATTNPQLYRFVCAVAQALKLPECEWDLVKLAKQDFRLSLLSYPTFFEEAYPSLKQSVTVDLAKLSHTITRYENQDNPPILHRKEFMLTPDHPQAESCRQITQEGELAGLYDHPRMIGFKASWERLIARHGYQLVDGRLFRISALPPEEGGPQIDRHKTALVRHELSAPMKMLARHGYLNGDYALFDYGCGRGDDLRELEAHGIDALGWDPNFRPDGEKVLSHLVNLGFVINVIEDQDERMEALLGAWELTQTLLVVSAMLANDSFITQFTPYKDGVITSRNTFQRYYNQSELKHYIDKTLDENAIAVGPGIFYVFKDKLEEQRFLAQRQRRSHSWQQLTSPTPNHQAAAALLITRHQPLFEAFWQRALTLGRIPANDEFEQSDELKEIAGSHRKAMTLLGQHFDLAQLKQAELERQQDLLVYLALNLFGKRQAYTHYPSELQRDIKAFFGGNPQAQQAAKTLLYQIADIAHINQACELAHQQLPNSLLYPGHSLLLHKCFVAQLPPLLRVYLGAACQLYGDLTDIDVIKLHIRSGKVSLMGYDDFSKPIPHLVERVKIKMAEQEVDFFDYINEQTRPPLLNKSYLMAPDDPSFKAQRALEQRLSKLLAIDLAQDLNLSRSQFSSALDHADMKIIGYRIHRGKKR</sequence>
<dbReference type="NCBIfam" id="TIGR04096">
    <property type="entry name" value="dnd_rel_methyl"/>
    <property type="match status" value="1"/>
</dbReference>
<dbReference type="AlphaFoldDB" id="A0A653KXC6"/>
<gene>
    <name evidence="1" type="ORF">AERO8C_150065</name>
</gene>
<name>A0A653KXC6_AERVE</name>
<evidence type="ECO:0008006" key="3">
    <source>
        <dbReference type="Google" id="ProtNLM"/>
    </source>
</evidence>
<accession>A0A653KXC6</accession>
<reference evidence="1 2" key="1">
    <citation type="submission" date="2019-10" db="EMBL/GenBank/DDBJ databases">
        <authorList>
            <person name="Karimi E."/>
        </authorList>
    </citation>
    <scope>NUCLEOTIDE SEQUENCE [LARGE SCALE GENOMIC DNA]</scope>
    <source>
        <strain evidence="1">Aeromonas sp. 8C</strain>
    </source>
</reference>
<evidence type="ECO:0000313" key="1">
    <source>
        <dbReference type="EMBL" id="VXA83222.1"/>
    </source>
</evidence>
<dbReference type="RefSeq" id="WP_159158729.1">
    <property type="nucleotide sequence ID" value="NZ_LR732798.1"/>
</dbReference>
<proteinExistence type="predicted"/>
<dbReference type="EMBL" id="CABWLC010000007">
    <property type="protein sequence ID" value="VXA83222.1"/>
    <property type="molecule type" value="Genomic_DNA"/>
</dbReference>
<evidence type="ECO:0000313" key="2">
    <source>
        <dbReference type="Proteomes" id="UP000439123"/>
    </source>
</evidence>
<dbReference type="Proteomes" id="UP000439123">
    <property type="component" value="Unassembled WGS sequence"/>
</dbReference>
<protein>
    <recommendedName>
        <fullName evidence="3">DNA phosphorothioation-associated methyltransferase</fullName>
    </recommendedName>
</protein>
<dbReference type="InterPro" id="IPR024019">
    <property type="entry name" value="CHP04096"/>
</dbReference>